<dbReference type="RefSeq" id="WP_290270605.1">
    <property type="nucleotide sequence ID" value="NZ_JAUFQP010000010.1"/>
</dbReference>
<protein>
    <recommendedName>
        <fullName evidence="4">Virion structural protein</fullName>
    </recommendedName>
</protein>
<gene>
    <name evidence="2" type="ORF">ACFFU1_16675</name>
</gene>
<name>A0ABV5H3Q6_9FLAO</name>
<reference evidence="2 3" key="1">
    <citation type="submission" date="2024-09" db="EMBL/GenBank/DDBJ databases">
        <authorList>
            <person name="Sun Q."/>
            <person name="Mori K."/>
        </authorList>
    </citation>
    <scope>NUCLEOTIDE SEQUENCE [LARGE SCALE GENOMIC DNA]</scope>
    <source>
        <strain evidence="2 3">CECT 8300</strain>
    </source>
</reference>
<sequence length="274" mass="28904">MTVFRKSVPKPQGGSGTAKPRNGKLTVIYTDDVISEPTRDSNGVKMVGNYVLAPGAKMETLYATPSTQKFTQEIEGEEDMEGFIKKLEAIHPADDLAINEFVQNNIGVPVIIIFGEGCGSAAGRVLGSVCNPMKLKGSAANDNEGRKNTLMYEQSVKDVHVAGFYYGEITLSSNFEAATVDLDLTIANGAVQQLPVLAATDTISVLSTDLENGTIVSLIGGGGADPAVLDPGVQGVVNVILLNDTQWVALDKAVINLEVIAGGATTYLLERSRS</sequence>
<evidence type="ECO:0000256" key="1">
    <source>
        <dbReference type="SAM" id="MobiDB-lite"/>
    </source>
</evidence>
<evidence type="ECO:0008006" key="4">
    <source>
        <dbReference type="Google" id="ProtNLM"/>
    </source>
</evidence>
<comment type="caution">
    <text evidence="2">The sequence shown here is derived from an EMBL/GenBank/DDBJ whole genome shotgun (WGS) entry which is preliminary data.</text>
</comment>
<feature type="region of interest" description="Disordered" evidence="1">
    <location>
        <begin position="1"/>
        <end position="22"/>
    </location>
</feature>
<accession>A0ABV5H3Q6</accession>
<evidence type="ECO:0000313" key="2">
    <source>
        <dbReference type="EMBL" id="MFB9106545.1"/>
    </source>
</evidence>
<dbReference type="Proteomes" id="UP001589590">
    <property type="component" value="Unassembled WGS sequence"/>
</dbReference>
<keyword evidence="3" id="KW-1185">Reference proteome</keyword>
<organism evidence="2 3">
    <name type="scientific">Algibacter miyuki</name>
    <dbReference type="NCBI Taxonomy" id="1306933"/>
    <lineage>
        <taxon>Bacteria</taxon>
        <taxon>Pseudomonadati</taxon>
        <taxon>Bacteroidota</taxon>
        <taxon>Flavobacteriia</taxon>
        <taxon>Flavobacteriales</taxon>
        <taxon>Flavobacteriaceae</taxon>
        <taxon>Algibacter</taxon>
    </lineage>
</organism>
<proteinExistence type="predicted"/>
<dbReference type="EMBL" id="JBHMFA010000017">
    <property type="protein sequence ID" value="MFB9106545.1"/>
    <property type="molecule type" value="Genomic_DNA"/>
</dbReference>
<evidence type="ECO:0000313" key="3">
    <source>
        <dbReference type="Proteomes" id="UP001589590"/>
    </source>
</evidence>